<comment type="caution">
    <text evidence="2">The sequence shown here is derived from an EMBL/GenBank/DDBJ whole genome shotgun (WGS) entry which is preliminary data.</text>
</comment>
<accession>A0A4Z1SNZ2</accession>
<dbReference type="InterPro" id="IPR038069">
    <property type="entry name" value="Pelota/DOM34_N"/>
</dbReference>
<dbReference type="Gene3D" id="3.30.420.60">
    <property type="entry name" value="eRF1 domain 2"/>
    <property type="match status" value="1"/>
</dbReference>
<dbReference type="Gene3D" id="2.30.30.870">
    <property type="entry name" value="Pelota, domain A"/>
    <property type="match status" value="1"/>
</dbReference>
<organism evidence="2 3">
    <name type="scientific">Giardia muris</name>
    <dbReference type="NCBI Taxonomy" id="5742"/>
    <lineage>
        <taxon>Eukaryota</taxon>
        <taxon>Metamonada</taxon>
        <taxon>Diplomonadida</taxon>
        <taxon>Hexamitidae</taxon>
        <taxon>Giardiinae</taxon>
        <taxon>Giardia</taxon>
    </lineage>
</organism>
<dbReference type="InterPro" id="IPR004405">
    <property type="entry name" value="TF_pelota"/>
</dbReference>
<dbReference type="Proteomes" id="UP000315496">
    <property type="component" value="Chromosome 3"/>
</dbReference>
<feature type="domain" description="eRF1/Pelota-like N-terminal" evidence="1">
    <location>
        <begin position="1"/>
        <end position="129"/>
    </location>
</feature>
<dbReference type="InterPro" id="IPR058547">
    <property type="entry name" value="Pelota_N"/>
</dbReference>
<dbReference type="InterPro" id="IPR029064">
    <property type="entry name" value="Ribosomal_eL30-like_sf"/>
</dbReference>
<dbReference type="GO" id="GO:0032790">
    <property type="term" value="P:ribosome disassembly"/>
    <property type="evidence" value="ECO:0007669"/>
    <property type="project" value="TreeGrafter"/>
</dbReference>
<evidence type="ECO:0000313" key="2">
    <source>
        <dbReference type="EMBL" id="TNJ27516.1"/>
    </source>
</evidence>
<dbReference type="SMART" id="SM01194">
    <property type="entry name" value="eRF1_1"/>
    <property type="match status" value="1"/>
</dbReference>
<dbReference type="GO" id="GO:0070481">
    <property type="term" value="P:nuclear-transcribed mRNA catabolic process, non-stop decay"/>
    <property type="evidence" value="ECO:0007669"/>
    <property type="project" value="InterPro"/>
</dbReference>
<proteinExistence type="predicted"/>
<dbReference type="GO" id="GO:0071025">
    <property type="term" value="P:RNA surveillance"/>
    <property type="evidence" value="ECO:0007669"/>
    <property type="project" value="InterPro"/>
</dbReference>
<dbReference type="EMBL" id="VDLU01000003">
    <property type="protein sequence ID" value="TNJ27516.1"/>
    <property type="molecule type" value="Genomic_DNA"/>
</dbReference>
<evidence type="ECO:0000313" key="3">
    <source>
        <dbReference type="Proteomes" id="UP000315496"/>
    </source>
</evidence>
<reference evidence="2 3" key="1">
    <citation type="submission" date="2019-05" db="EMBL/GenBank/DDBJ databases">
        <title>The compact genome of Giardia muris reveals important steps in the evolution of intestinal protozoan parasites.</title>
        <authorList>
            <person name="Xu F."/>
            <person name="Jimenez-Gonzalez A."/>
            <person name="Einarsson E."/>
            <person name="Astvaldsson A."/>
            <person name="Peirasmaki D."/>
            <person name="Eckmann L."/>
            <person name="Andersson J.O."/>
            <person name="Svard S.G."/>
            <person name="Jerlstrom-Hultqvist J."/>
        </authorList>
    </citation>
    <scope>NUCLEOTIDE SEQUENCE [LARGE SCALE GENOMIC DNA]</scope>
    <source>
        <strain evidence="2 3">Roberts-Thomson</strain>
    </source>
</reference>
<keyword evidence="3" id="KW-1185">Reference proteome</keyword>
<dbReference type="PANTHER" id="PTHR10853:SF0">
    <property type="entry name" value="PROTEIN PELOTA HOMOLOG"/>
    <property type="match status" value="1"/>
</dbReference>
<sequence length="385" mass="43156">MRLLKKTLEPDGSGIIEVCPTEEDDLYVLSEVIRPGDRVRGKTTRKIIKTRADGSSTTARRSLRLTIAVETVTYDGGCSLSISGRVVSEVEDIPKNSAHTIWLQPHGSISISKGHWEGQQLTVIDEACDPRTRCDMAATLLLRDGTAKLGLLNPDSVVPLKNVHYGMPKKTRYNTDKMAKSLTDFFRQTCATLERALIEKIRVLLFCGQDEVLTPFKLLYQSEMAQRPPFKGLATVYIPTTQTVLHKVIMDAMTIPSIAEQIGACRWVLASRALEEFRRFFVTNEGLAHYTSTDVLHLLNESPFAIRTIVYLTSLVHGQDVGLRRTFEEHIKKYSDTIDFIEVRPQSVPGQLLQTYGGIIALTKYPVEYERCAAQNTDDSELSSF</sequence>
<evidence type="ECO:0000259" key="1">
    <source>
        <dbReference type="SMART" id="SM01194"/>
    </source>
</evidence>
<dbReference type="VEuPathDB" id="GiardiaDB:GMRT_10819"/>
<dbReference type="InterPro" id="IPR005140">
    <property type="entry name" value="eRF1_Pelota-like_N"/>
</dbReference>
<dbReference type="SUPFAM" id="SSF53137">
    <property type="entry name" value="Translational machinery components"/>
    <property type="match status" value="1"/>
</dbReference>
<dbReference type="AlphaFoldDB" id="A0A4Z1SNZ2"/>
<dbReference type="InterPro" id="IPR042226">
    <property type="entry name" value="eFR1_2_sf"/>
</dbReference>
<dbReference type="GO" id="GO:0070651">
    <property type="term" value="P:nonfunctional rRNA decay"/>
    <property type="evidence" value="ECO:0007669"/>
    <property type="project" value="TreeGrafter"/>
</dbReference>
<gene>
    <name evidence="2" type="ORF">GMRT_10819</name>
</gene>
<dbReference type="SUPFAM" id="SSF55315">
    <property type="entry name" value="L30e-like"/>
    <property type="match status" value="1"/>
</dbReference>
<dbReference type="GO" id="GO:0070966">
    <property type="term" value="P:nuclear-transcribed mRNA catabolic process, no-go decay"/>
    <property type="evidence" value="ECO:0007669"/>
    <property type="project" value="InterPro"/>
</dbReference>
<name>A0A4Z1SNZ2_GIAMU</name>
<dbReference type="PANTHER" id="PTHR10853">
    <property type="entry name" value="PELOTA"/>
    <property type="match status" value="1"/>
</dbReference>
<protein>
    <submittedName>
        <fullName evidence="2">Pelo protein</fullName>
    </submittedName>
</protein>
<dbReference type="OrthoDB" id="10249111at2759"/>
<dbReference type="Pfam" id="PF26356">
    <property type="entry name" value="Pelota_N"/>
    <property type="match status" value="1"/>
</dbReference>
<dbReference type="Gene3D" id="3.30.1330.30">
    <property type="match status" value="1"/>
</dbReference>
<dbReference type="SUPFAM" id="SSF159065">
    <property type="entry name" value="Dom34/Pelota N-terminal domain-like"/>
    <property type="match status" value="1"/>
</dbReference>
<dbReference type="GO" id="GO:0005737">
    <property type="term" value="C:cytoplasm"/>
    <property type="evidence" value="ECO:0007669"/>
    <property type="project" value="TreeGrafter"/>
</dbReference>